<dbReference type="AlphaFoldDB" id="A0AAE4AZM6"/>
<keyword evidence="1" id="KW-0812">Transmembrane</keyword>
<name>A0AAE4AZM6_9ACTN</name>
<dbReference type="EMBL" id="JAUSUZ010000001">
    <property type="protein sequence ID" value="MDQ0369300.1"/>
    <property type="molecule type" value="Genomic_DNA"/>
</dbReference>
<protein>
    <submittedName>
        <fullName evidence="2">Uncharacterized protein</fullName>
    </submittedName>
</protein>
<organism evidence="2 3">
    <name type="scientific">Catenuloplanes indicus</name>
    <dbReference type="NCBI Taxonomy" id="137267"/>
    <lineage>
        <taxon>Bacteria</taxon>
        <taxon>Bacillati</taxon>
        <taxon>Actinomycetota</taxon>
        <taxon>Actinomycetes</taxon>
        <taxon>Micromonosporales</taxon>
        <taxon>Micromonosporaceae</taxon>
        <taxon>Catenuloplanes</taxon>
    </lineage>
</organism>
<evidence type="ECO:0000256" key="1">
    <source>
        <dbReference type="SAM" id="Phobius"/>
    </source>
</evidence>
<sequence length="113" mass="11575">MMALARMAALLGLAGAAVHLALTGAHVTHAPLITLALIMLAFVCVPCSIRLWRTPYDRGAWRGALVVAGVMAMLHLAMRPGGAMLAAVLSVAALQATIGATALCRPAPLHSDA</sequence>
<dbReference type="RefSeq" id="WP_307244419.1">
    <property type="nucleotide sequence ID" value="NZ_JAUSUZ010000001.1"/>
</dbReference>
<feature type="transmembrane region" description="Helical" evidence="1">
    <location>
        <begin position="33"/>
        <end position="52"/>
    </location>
</feature>
<accession>A0AAE4AZM6</accession>
<proteinExistence type="predicted"/>
<evidence type="ECO:0000313" key="3">
    <source>
        <dbReference type="Proteomes" id="UP001240236"/>
    </source>
</evidence>
<keyword evidence="1" id="KW-0472">Membrane</keyword>
<feature type="transmembrane region" description="Helical" evidence="1">
    <location>
        <begin position="84"/>
        <end position="104"/>
    </location>
</feature>
<keyword evidence="3" id="KW-1185">Reference proteome</keyword>
<gene>
    <name evidence="2" type="ORF">J2S42_005969</name>
</gene>
<evidence type="ECO:0000313" key="2">
    <source>
        <dbReference type="EMBL" id="MDQ0369300.1"/>
    </source>
</evidence>
<keyword evidence="1" id="KW-1133">Transmembrane helix</keyword>
<dbReference type="Proteomes" id="UP001240236">
    <property type="component" value="Unassembled WGS sequence"/>
</dbReference>
<comment type="caution">
    <text evidence="2">The sequence shown here is derived from an EMBL/GenBank/DDBJ whole genome shotgun (WGS) entry which is preliminary data.</text>
</comment>
<reference evidence="2 3" key="1">
    <citation type="submission" date="2023-07" db="EMBL/GenBank/DDBJ databases">
        <title>Sequencing the genomes of 1000 actinobacteria strains.</title>
        <authorList>
            <person name="Klenk H.-P."/>
        </authorList>
    </citation>
    <scope>NUCLEOTIDE SEQUENCE [LARGE SCALE GENOMIC DNA]</scope>
    <source>
        <strain evidence="2 3">DSM 44709</strain>
    </source>
</reference>
<feature type="transmembrane region" description="Helical" evidence="1">
    <location>
        <begin position="59"/>
        <end position="78"/>
    </location>
</feature>